<feature type="compositionally biased region" description="Acidic residues" evidence="1">
    <location>
        <begin position="1"/>
        <end position="20"/>
    </location>
</feature>
<dbReference type="InterPro" id="IPR043504">
    <property type="entry name" value="Peptidase_S1_PA_chymotrypsin"/>
</dbReference>
<dbReference type="Gene3D" id="2.40.10.10">
    <property type="entry name" value="Trypsin-like serine proteases"/>
    <property type="match status" value="1"/>
</dbReference>
<evidence type="ECO:0008006" key="4">
    <source>
        <dbReference type="Google" id="ProtNLM"/>
    </source>
</evidence>
<comment type="caution">
    <text evidence="2">The sequence shown here is derived from an EMBL/GenBank/DDBJ whole genome shotgun (WGS) entry which is preliminary data.</text>
</comment>
<proteinExistence type="predicted"/>
<organism evidence="2 3">
    <name type="scientific">Cryobacterium fucosi</name>
    <dbReference type="NCBI Taxonomy" id="1259157"/>
    <lineage>
        <taxon>Bacteria</taxon>
        <taxon>Bacillati</taxon>
        <taxon>Actinomycetota</taxon>
        <taxon>Actinomycetes</taxon>
        <taxon>Micrococcales</taxon>
        <taxon>Microbacteriaceae</taxon>
        <taxon>Cryobacterium</taxon>
    </lineage>
</organism>
<evidence type="ECO:0000313" key="2">
    <source>
        <dbReference type="EMBL" id="TFD75940.1"/>
    </source>
</evidence>
<feature type="region of interest" description="Disordered" evidence="1">
    <location>
        <begin position="1"/>
        <end position="48"/>
    </location>
</feature>
<reference evidence="2 3" key="1">
    <citation type="submission" date="2019-03" db="EMBL/GenBank/DDBJ databases">
        <title>Genomics of glacier-inhabiting Cryobacterium strains.</title>
        <authorList>
            <person name="Liu Q."/>
            <person name="Xin Y.-H."/>
        </authorList>
    </citation>
    <scope>NUCLEOTIDE SEQUENCE [LARGE SCALE GENOMIC DNA]</scope>
    <source>
        <strain evidence="2 3">Hh4</strain>
    </source>
</reference>
<keyword evidence="3" id="KW-1185">Reference proteome</keyword>
<evidence type="ECO:0000313" key="3">
    <source>
        <dbReference type="Proteomes" id="UP000298313"/>
    </source>
</evidence>
<protein>
    <recommendedName>
        <fullName evidence="4">Peptidase S1 domain-containing protein</fullName>
    </recommendedName>
</protein>
<dbReference type="RefSeq" id="WP_134524098.1">
    <property type="nucleotide sequence ID" value="NZ_SOHH01000074.1"/>
</dbReference>
<dbReference type="Proteomes" id="UP000298313">
    <property type="component" value="Unassembled WGS sequence"/>
</dbReference>
<dbReference type="AlphaFoldDB" id="A0A4R9B5I1"/>
<gene>
    <name evidence="2" type="ORF">E3T48_10960</name>
</gene>
<dbReference type="OrthoDB" id="104542at2"/>
<evidence type="ECO:0000256" key="1">
    <source>
        <dbReference type="SAM" id="MobiDB-lite"/>
    </source>
</evidence>
<accession>A0A4R9B5I1</accession>
<name>A0A4R9B5I1_9MICO</name>
<dbReference type="EMBL" id="SOHH01000074">
    <property type="protein sequence ID" value="TFD75940.1"/>
    <property type="molecule type" value="Genomic_DNA"/>
</dbReference>
<sequence>MSKAEDFEEPSGNEAAESEETASSQEFEAPPDDSAGGGQASFVPDSSALSGGYPTQLLDAHGELAAVLKAQARTSGAQTVALDAATDGLSNIEGVAIGLGEPGDGMPGEPTLNVFVAKSMSSSTARQAVVDGLGIQSASDVPMTIRKSGQFETQQFNFRARPAPGGISVGHVKVTAGTLGCLALGRSAPRNSRLLVLSNNHVLANSNSSVYGDSIIQPGRYDGGVSPKDRIAILERFVPIKFGGATNYVDCATGWAWPALVRREELYRTGAGFGFFRIGSTPQYPALGNTVGKSGRTTELTQGKVVATNWAGYINYGSAGQAYFAGQFVVQGNSGTNFSAGGDSGSVIWKWQSGLPPVGLLFAGGGGYTIASPMPWVTYFLDINLYT</sequence>